<evidence type="ECO:0000256" key="5">
    <source>
        <dbReference type="ARBA" id="ARBA00023125"/>
    </source>
</evidence>
<evidence type="ECO:0000313" key="7">
    <source>
        <dbReference type="EMBL" id="KMZ70702.1"/>
    </source>
</evidence>
<keyword evidence="5" id="KW-0238">DNA-binding</keyword>
<dbReference type="SUPFAM" id="SSF82607">
    <property type="entry name" value="YbaB-like"/>
    <property type="match status" value="1"/>
</dbReference>
<dbReference type="Proteomes" id="UP000036987">
    <property type="component" value="Unassembled WGS sequence"/>
</dbReference>
<dbReference type="Pfam" id="PF02575">
    <property type="entry name" value="YbaB_DNA_bd"/>
    <property type="match status" value="1"/>
</dbReference>
<dbReference type="GO" id="GO:0003677">
    <property type="term" value="F:DNA binding"/>
    <property type="evidence" value="ECO:0000318"/>
    <property type="project" value="GO_Central"/>
</dbReference>
<dbReference type="InterPro" id="IPR004401">
    <property type="entry name" value="YbaB/EbfC"/>
</dbReference>
<dbReference type="OrthoDB" id="2020094at2759"/>
<name>A0A0K9PR67_ZOSMR</name>
<gene>
    <name evidence="7" type="ORF">ZOSMA_196G00520</name>
</gene>
<evidence type="ECO:0000313" key="8">
    <source>
        <dbReference type="Proteomes" id="UP000036987"/>
    </source>
</evidence>
<dbReference type="OMA" id="DRKNCAF"/>
<dbReference type="EMBL" id="LFYR01000718">
    <property type="protein sequence ID" value="KMZ70702.1"/>
    <property type="molecule type" value="Genomic_DNA"/>
</dbReference>
<sequence>MASTSSLGFQVSTFQKTFNDRKNCAFASGVPSRNCSKLCRSTPLPFLLSWPCSKTPRKTFRIHSLFGGGKKENSDNGNDGSKPGIFGNMQNLYDTVKKAQSVVQVEAVKVQKELAEAEFDGYCEGELIKVTLSGNQLPLRTEITEAAMELGAEKVSLLVTEAYKEAHQKSVQAMKERMSNLAQSLGMPPNL</sequence>
<comment type="caution">
    <text evidence="7">The sequence shown here is derived from an EMBL/GenBank/DDBJ whole genome shotgun (WGS) entry which is preliminary data.</text>
</comment>
<keyword evidence="3" id="KW-0934">Plastid</keyword>
<evidence type="ECO:0000256" key="3">
    <source>
        <dbReference type="ARBA" id="ARBA00022640"/>
    </source>
</evidence>
<evidence type="ECO:0000256" key="2">
    <source>
        <dbReference type="ARBA" id="ARBA00022528"/>
    </source>
</evidence>
<dbReference type="STRING" id="29655.A0A0K9PR67"/>
<comment type="similarity">
    <text evidence="6">Belongs to the YbaB/EbfC family.</text>
</comment>
<evidence type="ECO:0000256" key="1">
    <source>
        <dbReference type="ARBA" id="ARBA00004229"/>
    </source>
</evidence>
<keyword evidence="4" id="KW-0809">Transit peptide</keyword>
<comment type="subcellular location">
    <subcellularLocation>
        <location evidence="1">Plastid</location>
        <location evidence="1">Chloroplast</location>
    </subcellularLocation>
</comment>
<proteinExistence type="inferred from homology"/>
<organism evidence="7 8">
    <name type="scientific">Zostera marina</name>
    <name type="common">Eelgrass</name>
    <dbReference type="NCBI Taxonomy" id="29655"/>
    <lineage>
        <taxon>Eukaryota</taxon>
        <taxon>Viridiplantae</taxon>
        <taxon>Streptophyta</taxon>
        <taxon>Embryophyta</taxon>
        <taxon>Tracheophyta</taxon>
        <taxon>Spermatophyta</taxon>
        <taxon>Magnoliopsida</taxon>
        <taxon>Liliopsida</taxon>
        <taxon>Zosteraceae</taxon>
        <taxon>Zostera</taxon>
    </lineage>
</organism>
<dbReference type="GO" id="GO:0009507">
    <property type="term" value="C:chloroplast"/>
    <property type="evidence" value="ECO:0007669"/>
    <property type="project" value="UniProtKB-SubCell"/>
</dbReference>
<reference evidence="8" key="1">
    <citation type="journal article" date="2016" name="Nature">
        <title>The genome of the seagrass Zostera marina reveals angiosperm adaptation to the sea.</title>
        <authorList>
            <person name="Olsen J.L."/>
            <person name="Rouze P."/>
            <person name="Verhelst B."/>
            <person name="Lin Y.-C."/>
            <person name="Bayer T."/>
            <person name="Collen J."/>
            <person name="Dattolo E."/>
            <person name="De Paoli E."/>
            <person name="Dittami S."/>
            <person name="Maumus F."/>
            <person name="Michel G."/>
            <person name="Kersting A."/>
            <person name="Lauritano C."/>
            <person name="Lohaus R."/>
            <person name="Toepel M."/>
            <person name="Tonon T."/>
            <person name="Vanneste K."/>
            <person name="Amirebrahimi M."/>
            <person name="Brakel J."/>
            <person name="Bostroem C."/>
            <person name="Chovatia M."/>
            <person name="Grimwood J."/>
            <person name="Jenkins J.W."/>
            <person name="Jueterbock A."/>
            <person name="Mraz A."/>
            <person name="Stam W.T."/>
            <person name="Tice H."/>
            <person name="Bornberg-Bauer E."/>
            <person name="Green P.J."/>
            <person name="Pearson G.A."/>
            <person name="Procaccini G."/>
            <person name="Duarte C.M."/>
            <person name="Schmutz J."/>
            <person name="Reusch T.B.H."/>
            <person name="Van de Peer Y."/>
        </authorList>
    </citation>
    <scope>NUCLEOTIDE SEQUENCE [LARGE SCALE GENOMIC DNA]</scope>
    <source>
        <strain evidence="8">cv. Finnish</strain>
    </source>
</reference>
<keyword evidence="2" id="KW-0150">Chloroplast</keyword>
<keyword evidence="8" id="KW-1185">Reference proteome</keyword>
<dbReference type="Gene3D" id="3.30.1310.10">
    <property type="entry name" value="Nucleoid-associated protein YbaB-like domain"/>
    <property type="match status" value="1"/>
</dbReference>
<dbReference type="PANTHER" id="PTHR33449:SF1">
    <property type="entry name" value="NUCLEOID-ASSOCIATED PROTEIN YBAB"/>
    <property type="match status" value="1"/>
</dbReference>
<dbReference type="AlphaFoldDB" id="A0A0K9PR67"/>
<evidence type="ECO:0000256" key="6">
    <source>
        <dbReference type="ARBA" id="ARBA00061665"/>
    </source>
</evidence>
<accession>A0A0K9PR67</accession>
<dbReference type="InterPro" id="IPR036894">
    <property type="entry name" value="YbaB-like_sf"/>
</dbReference>
<dbReference type="PANTHER" id="PTHR33449">
    <property type="entry name" value="NUCLEOID-ASSOCIATED PROTEIN YBAB"/>
    <property type="match status" value="1"/>
</dbReference>
<evidence type="ECO:0000256" key="4">
    <source>
        <dbReference type="ARBA" id="ARBA00022946"/>
    </source>
</evidence>
<protein>
    <recommendedName>
        <fullName evidence="9">Nucleoid-associated protein</fullName>
    </recommendedName>
</protein>
<dbReference type="FunFam" id="3.30.1310.10:FF:000004">
    <property type="entry name" value="Nucleoid-associated protein, chloroplastic"/>
    <property type="match status" value="1"/>
</dbReference>
<evidence type="ECO:0008006" key="9">
    <source>
        <dbReference type="Google" id="ProtNLM"/>
    </source>
</evidence>